<dbReference type="Pfam" id="PF00392">
    <property type="entry name" value="GntR"/>
    <property type="match status" value="1"/>
</dbReference>
<dbReference type="SMART" id="SM00866">
    <property type="entry name" value="UTRA"/>
    <property type="match status" value="1"/>
</dbReference>
<dbReference type="Proteomes" id="UP000295357">
    <property type="component" value="Unassembled WGS sequence"/>
</dbReference>
<dbReference type="OrthoDB" id="8582866at2"/>
<proteinExistence type="predicted"/>
<dbReference type="InterPro" id="IPR011663">
    <property type="entry name" value="UTRA"/>
</dbReference>
<dbReference type="EMBL" id="SNXE01000009">
    <property type="protein sequence ID" value="TDP06478.1"/>
    <property type="molecule type" value="Genomic_DNA"/>
</dbReference>
<evidence type="ECO:0000313" key="5">
    <source>
        <dbReference type="EMBL" id="TDP06478.1"/>
    </source>
</evidence>
<dbReference type="InterPro" id="IPR036388">
    <property type="entry name" value="WH-like_DNA-bd_sf"/>
</dbReference>
<reference evidence="5 6" key="1">
    <citation type="submission" date="2019-03" db="EMBL/GenBank/DDBJ databases">
        <title>Genomic Encyclopedia of Type Strains, Phase IV (KMG-IV): sequencing the most valuable type-strain genomes for metagenomic binning, comparative biology and taxonomic classification.</title>
        <authorList>
            <person name="Goeker M."/>
        </authorList>
    </citation>
    <scope>NUCLEOTIDE SEQUENCE [LARGE SCALE GENOMIC DNA]</scope>
    <source>
        <strain evidence="5 6">DSM 25082</strain>
    </source>
</reference>
<keyword evidence="1" id="KW-0805">Transcription regulation</keyword>
<keyword evidence="3" id="KW-0804">Transcription</keyword>
<dbReference type="SUPFAM" id="SSF64288">
    <property type="entry name" value="Chorismate lyase-like"/>
    <property type="match status" value="1"/>
</dbReference>
<dbReference type="GO" id="GO:0003700">
    <property type="term" value="F:DNA-binding transcription factor activity"/>
    <property type="evidence" value="ECO:0007669"/>
    <property type="project" value="InterPro"/>
</dbReference>
<dbReference type="AlphaFoldDB" id="A0A4R6MWC5"/>
<accession>A0A4R6MWC5</accession>
<evidence type="ECO:0000256" key="2">
    <source>
        <dbReference type="ARBA" id="ARBA00023125"/>
    </source>
</evidence>
<evidence type="ECO:0000256" key="3">
    <source>
        <dbReference type="ARBA" id="ARBA00023163"/>
    </source>
</evidence>
<gene>
    <name evidence="5" type="ORF">DFR39_109159</name>
</gene>
<dbReference type="RefSeq" id="WP_133605083.1">
    <property type="nucleotide sequence ID" value="NZ_JAUFPJ010000003.1"/>
</dbReference>
<dbReference type="InterPro" id="IPR036390">
    <property type="entry name" value="WH_DNA-bd_sf"/>
</dbReference>
<dbReference type="Gene3D" id="1.10.10.10">
    <property type="entry name" value="Winged helix-like DNA-binding domain superfamily/Winged helix DNA-binding domain"/>
    <property type="match status" value="1"/>
</dbReference>
<dbReference type="Pfam" id="PF07702">
    <property type="entry name" value="UTRA"/>
    <property type="match status" value="1"/>
</dbReference>
<evidence type="ECO:0000256" key="1">
    <source>
        <dbReference type="ARBA" id="ARBA00023015"/>
    </source>
</evidence>
<dbReference type="InterPro" id="IPR050679">
    <property type="entry name" value="Bact_HTH_transcr_reg"/>
</dbReference>
<dbReference type="PANTHER" id="PTHR44846">
    <property type="entry name" value="MANNOSYL-D-GLYCERATE TRANSPORT/METABOLISM SYSTEM REPRESSOR MNGR-RELATED"/>
    <property type="match status" value="1"/>
</dbReference>
<dbReference type="InterPro" id="IPR028978">
    <property type="entry name" value="Chorismate_lyase_/UTRA_dom_sf"/>
</dbReference>
<dbReference type="PANTHER" id="PTHR44846:SF1">
    <property type="entry name" value="MANNOSYL-D-GLYCERATE TRANSPORT_METABOLISM SYSTEM REPRESSOR MNGR-RELATED"/>
    <property type="match status" value="1"/>
</dbReference>
<dbReference type="PROSITE" id="PS50949">
    <property type="entry name" value="HTH_GNTR"/>
    <property type="match status" value="1"/>
</dbReference>
<keyword evidence="6" id="KW-1185">Reference proteome</keyword>
<dbReference type="SMART" id="SM00345">
    <property type="entry name" value="HTH_GNTR"/>
    <property type="match status" value="1"/>
</dbReference>
<keyword evidence="2" id="KW-0238">DNA-binding</keyword>
<dbReference type="SUPFAM" id="SSF46785">
    <property type="entry name" value="Winged helix' DNA-binding domain"/>
    <property type="match status" value="1"/>
</dbReference>
<feature type="domain" description="HTH gntR-type" evidence="4">
    <location>
        <begin position="22"/>
        <end position="90"/>
    </location>
</feature>
<protein>
    <submittedName>
        <fullName evidence="5">GntR family transcriptional regulator</fullName>
    </submittedName>
</protein>
<dbReference type="Gene3D" id="3.40.1410.10">
    <property type="entry name" value="Chorismate lyase-like"/>
    <property type="match status" value="1"/>
</dbReference>
<sequence length="252" mass="27767">MTASATATKLPFQFKADPEAASPLYMQLAHKLAQAIRDGHYHPDEALPSERVLSESLDLSRVTARKAIDRLVEQGLIIRKRGSGNYIAPKLEQPLSRLTSFSEELHQRGFKPSSKWLTRGFAQAAPDEQLSLGLATGARVARLERLRLADSVVMAYEVSVLPETVLPDPQAVDASLYAHLTRHGGAPVRALQHIRAINAEPKLAALLEVPVGQAVLFITRVGFLESGQAVELTHSYCRSDYYDFVAEMRRDG</sequence>
<name>A0A4R6MWC5_9BURK</name>
<dbReference type="CDD" id="cd07377">
    <property type="entry name" value="WHTH_GntR"/>
    <property type="match status" value="1"/>
</dbReference>
<organism evidence="5 6">
    <name type="scientific">Roseateles asaccharophilus</name>
    <dbReference type="NCBI Taxonomy" id="582607"/>
    <lineage>
        <taxon>Bacteria</taxon>
        <taxon>Pseudomonadati</taxon>
        <taxon>Pseudomonadota</taxon>
        <taxon>Betaproteobacteria</taxon>
        <taxon>Burkholderiales</taxon>
        <taxon>Sphaerotilaceae</taxon>
        <taxon>Roseateles</taxon>
    </lineage>
</organism>
<dbReference type="GO" id="GO:0003677">
    <property type="term" value="F:DNA binding"/>
    <property type="evidence" value="ECO:0007669"/>
    <property type="project" value="UniProtKB-KW"/>
</dbReference>
<dbReference type="PRINTS" id="PR00035">
    <property type="entry name" value="HTHGNTR"/>
</dbReference>
<dbReference type="GO" id="GO:0045892">
    <property type="term" value="P:negative regulation of DNA-templated transcription"/>
    <property type="evidence" value="ECO:0007669"/>
    <property type="project" value="TreeGrafter"/>
</dbReference>
<dbReference type="InterPro" id="IPR000524">
    <property type="entry name" value="Tscrpt_reg_HTH_GntR"/>
</dbReference>
<evidence type="ECO:0000259" key="4">
    <source>
        <dbReference type="PROSITE" id="PS50949"/>
    </source>
</evidence>
<comment type="caution">
    <text evidence="5">The sequence shown here is derived from an EMBL/GenBank/DDBJ whole genome shotgun (WGS) entry which is preliminary data.</text>
</comment>
<evidence type="ECO:0000313" key="6">
    <source>
        <dbReference type="Proteomes" id="UP000295357"/>
    </source>
</evidence>